<dbReference type="GO" id="GO:0003755">
    <property type="term" value="F:peptidyl-prolyl cis-trans isomerase activity"/>
    <property type="evidence" value="ECO:0007669"/>
    <property type="project" value="UniProtKB-KW"/>
</dbReference>
<dbReference type="InterPro" id="IPR029000">
    <property type="entry name" value="Cyclophilin-like_dom_sf"/>
</dbReference>
<reference evidence="6 7" key="1">
    <citation type="submission" date="2018-10" db="EMBL/GenBank/DDBJ databases">
        <authorList>
            <person name="Chen X."/>
        </authorList>
    </citation>
    <scope>NUCLEOTIDE SEQUENCE [LARGE SCALE GENOMIC DNA]</scope>
    <source>
        <strain evidence="6 7">YIM 102668</strain>
    </source>
</reference>
<evidence type="ECO:0000313" key="7">
    <source>
        <dbReference type="Proteomes" id="UP000275348"/>
    </source>
</evidence>
<organism evidence="6 7">
    <name type="scientific">Faecalibacter macacae</name>
    <dbReference type="NCBI Taxonomy" id="1859289"/>
    <lineage>
        <taxon>Bacteria</taxon>
        <taxon>Pseudomonadati</taxon>
        <taxon>Bacteroidota</taxon>
        <taxon>Flavobacteriia</taxon>
        <taxon>Flavobacteriales</taxon>
        <taxon>Weeksellaceae</taxon>
        <taxon>Faecalibacter</taxon>
    </lineage>
</organism>
<dbReference type="AlphaFoldDB" id="A0A3L9MBA9"/>
<dbReference type="EMBL" id="RDOJ01000008">
    <property type="protein sequence ID" value="RLZ09883.1"/>
    <property type="molecule type" value="Genomic_DNA"/>
</dbReference>
<evidence type="ECO:0000256" key="2">
    <source>
        <dbReference type="ARBA" id="ARBA00023110"/>
    </source>
</evidence>
<feature type="domain" description="PPIase cyclophilin-type" evidence="5">
    <location>
        <begin position="47"/>
        <end position="209"/>
    </location>
</feature>
<keyword evidence="7" id="KW-1185">Reference proteome</keyword>
<accession>A0A3L9MBA9</accession>
<dbReference type="Pfam" id="PF00160">
    <property type="entry name" value="Pro_isomerase"/>
    <property type="match status" value="1"/>
</dbReference>
<protein>
    <recommendedName>
        <fullName evidence="1">peptidylprolyl isomerase</fullName>
        <ecNumber evidence="1">5.2.1.8</ecNumber>
    </recommendedName>
</protein>
<dbReference type="RefSeq" id="WP_121934565.1">
    <property type="nucleotide sequence ID" value="NZ_RDOJ01000008.1"/>
</dbReference>
<keyword evidence="4" id="KW-0732">Signal</keyword>
<dbReference type="InterPro" id="IPR002130">
    <property type="entry name" value="Cyclophilin-type_PPIase_dom"/>
</dbReference>
<evidence type="ECO:0000259" key="5">
    <source>
        <dbReference type="PROSITE" id="PS50072"/>
    </source>
</evidence>
<dbReference type="OrthoDB" id="9807797at2"/>
<proteinExistence type="predicted"/>
<dbReference type="Gene3D" id="2.40.100.10">
    <property type="entry name" value="Cyclophilin-like"/>
    <property type="match status" value="1"/>
</dbReference>
<feature type="chain" id="PRO_5018214929" description="peptidylprolyl isomerase" evidence="4">
    <location>
        <begin position="24"/>
        <end position="235"/>
    </location>
</feature>
<evidence type="ECO:0000256" key="4">
    <source>
        <dbReference type="SAM" id="SignalP"/>
    </source>
</evidence>
<name>A0A3L9MBA9_9FLAO</name>
<evidence type="ECO:0000256" key="1">
    <source>
        <dbReference type="ARBA" id="ARBA00013194"/>
    </source>
</evidence>
<gene>
    <name evidence="6" type="ORF">EAH69_07470</name>
</gene>
<keyword evidence="2" id="KW-0697">Rotamase</keyword>
<comment type="caution">
    <text evidence="6">The sequence shown here is derived from an EMBL/GenBank/DDBJ whole genome shotgun (WGS) entry which is preliminary data.</text>
</comment>
<dbReference type="SUPFAM" id="SSF50891">
    <property type="entry name" value="Cyclophilin-like"/>
    <property type="match status" value="1"/>
</dbReference>
<sequence length="235" mass="26675">MKKQIVSTLFTALLVLLTTKSQAQTYTLKFKTNQGKFKVMLYDFTPNHRDLILSEIKKGTYKNAEFNRVVKDFVIQGGELDDPILAREALTPDIEPIRLAPEFNPKAFHKIGALGAGRDLNPTKSSFYNQIYFVVGKQINEIDLELLEQKKGIKYTAQQREEYLKNGGQPRLDHDFTVFGEVTKGLENVIKISYSPTHPNEIPKKPIIFDIKVKKNLPKKVNRTSISASVGIGHR</sequence>
<feature type="signal peptide" evidence="4">
    <location>
        <begin position="1"/>
        <end position="23"/>
    </location>
</feature>
<dbReference type="PANTHER" id="PTHR45625:SF4">
    <property type="entry name" value="PEPTIDYLPROLYL ISOMERASE DOMAIN AND WD REPEAT-CONTAINING PROTEIN 1"/>
    <property type="match status" value="1"/>
</dbReference>
<evidence type="ECO:0000313" key="6">
    <source>
        <dbReference type="EMBL" id="RLZ09883.1"/>
    </source>
</evidence>
<evidence type="ECO:0000256" key="3">
    <source>
        <dbReference type="ARBA" id="ARBA00023235"/>
    </source>
</evidence>
<dbReference type="PANTHER" id="PTHR45625">
    <property type="entry name" value="PEPTIDYL-PROLYL CIS-TRANS ISOMERASE-RELATED"/>
    <property type="match status" value="1"/>
</dbReference>
<dbReference type="PROSITE" id="PS50072">
    <property type="entry name" value="CSA_PPIASE_2"/>
    <property type="match status" value="1"/>
</dbReference>
<dbReference type="Proteomes" id="UP000275348">
    <property type="component" value="Unassembled WGS sequence"/>
</dbReference>
<dbReference type="EC" id="5.2.1.8" evidence="1"/>
<dbReference type="InterPro" id="IPR044666">
    <property type="entry name" value="Cyclophilin_A-like"/>
</dbReference>
<keyword evidence="3 6" id="KW-0413">Isomerase</keyword>